<evidence type="ECO:0000256" key="3">
    <source>
        <dbReference type="ARBA" id="ARBA00022801"/>
    </source>
</evidence>
<evidence type="ECO:0000256" key="5">
    <source>
        <dbReference type="ARBA" id="ARBA00023326"/>
    </source>
</evidence>
<dbReference type="Pfam" id="PF02018">
    <property type="entry name" value="CBM_4_9"/>
    <property type="match status" value="1"/>
</dbReference>
<dbReference type="PROSITE" id="PS51760">
    <property type="entry name" value="GH10_2"/>
    <property type="match status" value="1"/>
</dbReference>
<evidence type="ECO:0000256" key="4">
    <source>
        <dbReference type="ARBA" id="ARBA00023277"/>
    </source>
</evidence>
<dbReference type="Gene3D" id="3.20.20.80">
    <property type="entry name" value="Glycosidases"/>
    <property type="match status" value="1"/>
</dbReference>
<dbReference type="SMART" id="SM00633">
    <property type="entry name" value="Glyco_10"/>
    <property type="match status" value="1"/>
</dbReference>
<sequence length="519" mass="59493">MGWTSFGDAQIEHVKSYDGNNYIVASERNQSFHSFAQTFDLEKEKLYTFSVWLQLSHGNADVAAIFKTNTSYEIAGWITAQKGCWTMLKGGFVVDISGPALLYFESQNKEVDIWADNISLQPFTREEWTSHQQRSIEKVRKTKVKFQAVDQYGQAIPNATVSCRQLKSSFPFGCAINQNILHNTAYQNWFSSRFKYTVFENELKWYSNEQYRGSEDYSASDALLRFAQSHGVAVRGHNVFWDDPSYQPDWVPGLSTSDLWAAANKRMYSVMSRYRGQLFHWDVVNENLHFNFFESRLGYTAQKFFYGKANQIDGRTTLFLNDFNTIEVKGDGASSPFKYLQKVRDLRKHGYNGPLGIGLEGHFSSYRLQLPYIRSAIDQLASARLPIWITELDVSSVPNQVSYLEQILNEVHSHPGVQGIIIWAAWSPQGCYRMCLTDNNFNNLATGNVVDKFISRLSHANDFISATTDSNGFYEGSLYHGEYEVKIAHPNGDQFFELRRIDVVPEEKTGDIYRFTINV</sequence>
<dbReference type="InterPro" id="IPR017853">
    <property type="entry name" value="GH"/>
</dbReference>
<dbReference type="SUPFAM" id="SSF51445">
    <property type="entry name" value="(Trans)glycosidases"/>
    <property type="match status" value="1"/>
</dbReference>
<dbReference type="OrthoDB" id="3055998at2759"/>
<evidence type="ECO:0000256" key="2">
    <source>
        <dbReference type="ARBA" id="ARBA00022737"/>
    </source>
</evidence>
<reference evidence="7" key="1">
    <citation type="submission" date="2020-07" db="EMBL/GenBank/DDBJ databases">
        <title>Ethylene signaling mediates host invasion by parasitic plants.</title>
        <authorList>
            <person name="Yoshida S."/>
        </authorList>
    </citation>
    <scope>NUCLEOTIDE SEQUENCE</scope>
    <source>
        <strain evidence="7">Okayama</strain>
    </source>
</reference>
<dbReference type="InterPro" id="IPR008979">
    <property type="entry name" value="Galactose-bd-like_sf"/>
</dbReference>
<dbReference type="Gene3D" id="2.60.120.260">
    <property type="entry name" value="Galactose-binding domain-like"/>
    <property type="match status" value="1"/>
</dbReference>
<evidence type="ECO:0000259" key="6">
    <source>
        <dbReference type="PROSITE" id="PS51760"/>
    </source>
</evidence>
<dbReference type="InterPro" id="IPR003305">
    <property type="entry name" value="CenC_carb-bd"/>
</dbReference>
<keyword evidence="8" id="KW-1185">Reference proteome</keyword>
<dbReference type="AlphaFoldDB" id="A0A830CF72"/>
<keyword evidence="7" id="KW-0326">Glycosidase</keyword>
<dbReference type="InterPro" id="IPR044846">
    <property type="entry name" value="GH10"/>
</dbReference>
<evidence type="ECO:0000256" key="1">
    <source>
        <dbReference type="ARBA" id="ARBA00007495"/>
    </source>
</evidence>
<dbReference type="PANTHER" id="PTHR31490">
    <property type="entry name" value="GLYCOSYL HYDROLASE"/>
    <property type="match status" value="1"/>
</dbReference>
<dbReference type="GO" id="GO:0031176">
    <property type="term" value="F:endo-1,4-beta-xylanase activity"/>
    <property type="evidence" value="ECO:0007669"/>
    <property type="project" value="UniProtKB-ARBA"/>
</dbReference>
<dbReference type="Proteomes" id="UP000653305">
    <property type="component" value="Unassembled WGS sequence"/>
</dbReference>
<proteinExistence type="inferred from homology"/>
<keyword evidence="7" id="KW-0858">Xylan degradation</keyword>
<evidence type="ECO:0000313" key="7">
    <source>
        <dbReference type="EMBL" id="GFP99407.1"/>
    </source>
</evidence>
<comment type="similarity">
    <text evidence="1">Belongs to the glycosyl hydrolase 10 (cellulase F) family.</text>
</comment>
<protein>
    <submittedName>
        <fullName evidence="7">Probable endo-1 4-beta-xylanase c</fullName>
    </submittedName>
</protein>
<name>A0A830CF72_9LAMI</name>
<feature type="domain" description="GH10" evidence="6">
    <location>
        <begin position="160"/>
        <end position="453"/>
    </location>
</feature>
<keyword evidence="2" id="KW-0677">Repeat</keyword>
<comment type="caution">
    <text evidence="7">The sequence shown here is derived from an EMBL/GenBank/DDBJ whole genome shotgun (WGS) entry which is preliminary data.</text>
</comment>
<dbReference type="Pfam" id="PF00331">
    <property type="entry name" value="Glyco_hydro_10"/>
    <property type="match status" value="1"/>
</dbReference>
<evidence type="ECO:0000313" key="8">
    <source>
        <dbReference type="Proteomes" id="UP000653305"/>
    </source>
</evidence>
<dbReference type="InterPro" id="IPR001000">
    <property type="entry name" value="GH10_dom"/>
</dbReference>
<dbReference type="EMBL" id="BMAC01000572">
    <property type="protein sequence ID" value="GFP99407.1"/>
    <property type="molecule type" value="Genomic_DNA"/>
</dbReference>
<dbReference type="SUPFAM" id="SSF49785">
    <property type="entry name" value="Galactose-binding domain-like"/>
    <property type="match status" value="1"/>
</dbReference>
<keyword evidence="5" id="KW-0624">Polysaccharide degradation</keyword>
<gene>
    <name evidence="7" type="ORF">PHJA_002084800</name>
</gene>
<accession>A0A830CF72</accession>
<dbReference type="PANTHER" id="PTHR31490:SF2">
    <property type="entry name" value="GLYCOSYL HYDROLASE FAMILY 10 PROTEIN"/>
    <property type="match status" value="1"/>
</dbReference>
<organism evidence="7 8">
    <name type="scientific">Phtheirospermum japonicum</name>
    <dbReference type="NCBI Taxonomy" id="374723"/>
    <lineage>
        <taxon>Eukaryota</taxon>
        <taxon>Viridiplantae</taxon>
        <taxon>Streptophyta</taxon>
        <taxon>Embryophyta</taxon>
        <taxon>Tracheophyta</taxon>
        <taxon>Spermatophyta</taxon>
        <taxon>Magnoliopsida</taxon>
        <taxon>eudicotyledons</taxon>
        <taxon>Gunneridae</taxon>
        <taxon>Pentapetalae</taxon>
        <taxon>asterids</taxon>
        <taxon>lamiids</taxon>
        <taxon>Lamiales</taxon>
        <taxon>Orobanchaceae</taxon>
        <taxon>Orobanchaceae incertae sedis</taxon>
        <taxon>Phtheirospermum</taxon>
    </lineage>
</organism>
<dbReference type="GO" id="GO:0045493">
    <property type="term" value="P:xylan catabolic process"/>
    <property type="evidence" value="ECO:0007669"/>
    <property type="project" value="UniProtKB-KW"/>
</dbReference>
<keyword evidence="3 7" id="KW-0378">Hydrolase</keyword>
<keyword evidence="4" id="KW-0119">Carbohydrate metabolism</keyword>